<feature type="chain" id="PRO_5010723000" evidence="5">
    <location>
        <begin position="22"/>
        <end position="1288"/>
    </location>
</feature>
<evidence type="ECO:0000256" key="2">
    <source>
        <dbReference type="ARBA" id="ARBA00022803"/>
    </source>
</evidence>
<dbReference type="SMART" id="SM00028">
    <property type="entry name" value="TPR"/>
    <property type="match status" value="12"/>
</dbReference>
<dbReference type="Proteomes" id="UP000189670">
    <property type="component" value="Unassembled WGS sequence"/>
</dbReference>
<dbReference type="EMBL" id="ATBP01000092">
    <property type="protein sequence ID" value="ETR73051.1"/>
    <property type="molecule type" value="Genomic_DNA"/>
</dbReference>
<dbReference type="PANTHER" id="PTHR45641:SF19">
    <property type="entry name" value="NEPHROCYSTIN-3"/>
    <property type="match status" value="1"/>
</dbReference>
<evidence type="ECO:0000259" key="6">
    <source>
        <dbReference type="Pfam" id="PF12770"/>
    </source>
</evidence>
<dbReference type="Pfam" id="PF13424">
    <property type="entry name" value="TPR_12"/>
    <property type="match status" value="4"/>
</dbReference>
<dbReference type="SUPFAM" id="SSF48452">
    <property type="entry name" value="TPR-like"/>
    <property type="match status" value="5"/>
</dbReference>
<protein>
    <submittedName>
        <fullName evidence="7">TPR repeat-containing protein</fullName>
    </submittedName>
</protein>
<gene>
    <name evidence="7" type="ORF">OMM_01245</name>
</gene>
<feature type="repeat" description="TPR" evidence="3">
    <location>
        <begin position="34"/>
        <end position="67"/>
    </location>
</feature>
<dbReference type="InterPro" id="IPR011990">
    <property type="entry name" value="TPR-like_helical_dom_sf"/>
</dbReference>
<evidence type="ECO:0000313" key="7">
    <source>
        <dbReference type="EMBL" id="ETR73051.1"/>
    </source>
</evidence>
<organism evidence="7 8">
    <name type="scientific">Candidatus Magnetoglobus multicellularis str. Araruama</name>
    <dbReference type="NCBI Taxonomy" id="890399"/>
    <lineage>
        <taxon>Bacteria</taxon>
        <taxon>Pseudomonadati</taxon>
        <taxon>Thermodesulfobacteriota</taxon>
        <taxon>Desulfobacteria</taxon>
        <taxon>Desulfobacterales</taxon>
        <taxon>Desulfobacteraceae</taxon>
        <taxon>Candidatus Magnetoglobus</taxon>
    </lineage>
</organism>
<dbReference type="Gene3D" id="1.25.40.10">
    <property type="entry name" value="Tetratricopeptide repeat domain"/>
    <property type="match status" value="4"/>
</dbReference>
<dbReference type="PROSITE" id="PS00018">
    <property type="entry name" value="EF_HAND_1"/>
    <property type="match status" value="1"/>
</dbReference>
<evidence type="ECO:0000256" key="3">
    <source>
        <dbReference type="PROSITE-ProRule" id="PRU00339"/>
    </source>
</evidence>
<comment type="caution">
    <text evidence="7">The sequence shown here is derived from an EMBL/GenBank/DDBJ whole genome shotgun (WGS) entry which is preliminary data.</text>
</comment>
<accession>A0A1V1PDV1</accession>
<feature type="signal peptide" evidence="5">
    <location>
        <begin position="1"/>
        <end position="21"/>
    </location>
</feature>
<keyword evidence="4" id="KW-0175">Coiled coil</keyword>
<evidence type="ECO:0000256" key="5">
    <source>
        <dbReference type="SAM" id="SignalP"/>
    </source>
</evidence>
<evidence type="ECO:0000256" key="1">
    <source>
        <dbReference type="ARBA" id="ARBA00022737"/>
    </source>
</evidence>
<dbReference type="PANTHER" id="PTHR45641">
    <property type="entry name" value="TETRATRICOPEPTIDE REPEAT PROTEIN (AFU_ORTHOLOGUE AFUA_6G03870)"/>
    <property type="match status" value="1"/>
</dbReference>
<dbReference type="Pfam" id="PF13374">
    <property type="entry name" value="TPR_10"/>
    <property type="match status" value="1"/>
</dbReference>
<proteinExistence type="predicted"/>
<sequence length="1288" mass="147247">MKKTIYLIILFWVFIASQLWATDDKTKADKIIQAQAASEKGRNYWQEQNFEKAIEQFDKASQLDPSNEDYFSNAAVCAMQIQDNFRAVDYLKKAIAACIPKKQYEKIQQYNDYISEVLDVWPSWAESKYDASAVLPDKASAVQAQQQWYELMSEVENSTDRTDPQVVQILKQAIQVAITHFGDSHPQTLNSQKILAEIYMDTENFEPALTLFKKLADAMITPLNALHPLRISCIQSMATIYETLEKYADAETHYVEAIEASKKSMGVDHPVTLMRMYMLCMLYMHQMKYKKAIALLEEMMPLYQKQYGLTHPDTLVCMNDLANLYKKQMNTAQAESLYLSIVRHKNNIFGEISPETIQTQLELADLYRQKASYTAAESLLNKAITNAQRAGDEHLIFNIKTEQARVFEDLGRLDEAKNLIRDVYEFDRKALGEKHPNTLTDMSHMASILRRQGQLQAAENFFNTVYQIRKATVGEKDPNTIIDLNNLALVLEEQGLYEQAEPLLKKASHLAESVLGTQHTTTLATMNNLALIHESQGVFKRARPLYLKVIRIYTEKFGEDHPNTIASINNLAYLYMLENKYDDALEKFQVVLDRWTKRLTINHQNTLKALNNLGRVYHKKNQLDKASELLHQALKLRIKKFGATHMDAIRSSIDVSALYISQKKYKDAILLIKKTIDFSNASLGPHHPYTFEALNVQAKLFQHMKKYQKACDTYALIFNRRNKFFERVLWATGENARNGYIRLHQQEQDNYIALLAESKKKTSARDILHVSLTRKGLLLKIASDIEQVMQMLDKPELNRIGQELMAKKKKLASLTLAGPVESGATGFLLQIEQLENEIEELQGELGRASIRFRTSRQKITPEIIVSRMGAEDIFLDYFIFMNPKQGKYQLVALIVQKDKTGQPLFQKVVFDDMDLIGKLIENFRSTIQDEDADEDEVKEEGFLLFEKIFQPLIEHFNNKTTIYLIPDGLLNILPFDALVDDDEEYIIQTFDLIILSSGRDLILSEAQSHKGPFLIIAGPDYNSEYLVETETVQDIQRKRQRRGKRNADLMQGLRMASFGMRGLSFSPLPGAEREGQEIDDLCKKERATKLYLKNQAEELLLRQMDKTPDILHIATHGFFLKSQENLTKRLVKLQRSMDPLQLIPPPGDNPLLRAGLAFAGINKNAQFLGEIDTDNDGVLTAIEVLGLNLYGTRLVVLSACETGLGEIHVGEGVYGLRRAFQEAGARTIINSLWEVSDQGTQRLMTALYKNILKGMPVRKAFRKAQLGMKNSIMWSHPYIWSAFFMVGR</sequence>
<dbReference type="Pfam" id="PF12770">
    <property type="entry name" value="CHAT"/>
    <property type="match status" value="1"/>
</dbReference>
<feature type="repeat" description="TPR" evidence="3">
    <location>
        <begin position="607"/>
        <end position="640"/>
    </location>
</feature>
<dbReference type="InterPro" id="IPR018247">
    <property type="entry name" value="EF_Hand_1_Ca_BS"/>
</dbReference>
<keyword evidence="2 3" id="KW-0802">TPR repeat</keyword>
<dbReference type="Pfam" id="PF13432">
    <property type="entry name" value="TPR_16"/>
    <property type="match status" value="1"/>
</dbReference>
<evidence type="ECO:0000313" key="8">
    <source>
        <dbReference type="Proteomes" id="UP000189670"/>
    </source>
</evidence>
<evidence type="ECO:0000256" key="4">
    <source>
        <dbReference type="SAM" id="Coils"/>
    </source>
</evidence>
<keyword evidence="1" id="KW-0677">Repeat</keyword>
<dbReference type="PROSITE" id="PS50005">
    <property type="entry name" value="TPR"/>
    <property type="match status" value="2"/>
</dbReference>
<feature type="domain" description="CHAT" evidence="6">
    <location>
        <begin position="943"/>
        <end position="1287"/>
    </location>
</feature>
<reference evidence="8" key="1">
    <citation type="submission" date="2012-11" db="EMBL/GenBank/DDBJ databases">
        <authorList>
            <person name="Lucero-Rivera Y.E."/>
            <person name="Tovar-Ramirez D."/>
        </authorList>
    </citation>
    <scope>NUCLEOTIDE SEQUENCE [LARGE SCALE GENOMIC DNA]</scope>
    <source>
        <strain evidence="8">Araruama</strain>
    </source>
</reference>
<keyword evidence="5" id="KW-0732">Signal</keyword>
<feature type="coiled-coil region" evidence="4">
    <location>
        <begin position="824"/>
        <end position="851"/>
    </location>
</feature>
<dbReference type="InterPro" id="IPR019734">
    <property type="entry name" value="TPR_rpt"/>
</dbReference>
<name>A0A1V1PDV1_9BACT</name>
<dbReference type="InterPro" id="IPR024983">
    <property type="entry name" value="CHAT_dom"/>
</dbReference>